<evidence type="ECO:0000313" key="4">
    <source>
        <dbReference type="Proteomes" id="UP000309061"/>
    </source>
</evidence>
<reference evidence="3 4" key="1">
    <citation type="submission" date="2019-11" db="EMBL/GenBank/DDBJ databases">
        <title>The genome sequence of Methylocystis heyeri.</title>
        <authorList>
            <person name="Oshkin I.Y."/>
            <person name="Miroshnikov K."/>
            <person name="Dedysh S.N."/>
        </authorList>
    </citation>
    <scope>NUCLEOTIDE SEQUENCE [LARGE SCALE GENOMIC DNA]</scope>
    <source>
        <strain evidence="3 4">H2</strain>
    </source>
</reference>
<proteinExistence type="predicted"/>
<evidence type="ECO:0000313" key="3">
    <source>
        <dbReference type="EMBL" id="QGM47269.1"/>
    </source>
</evidence>
<feature type="region of interest" description="Disordered" evidence="1">
    <location>
        <begin position="331"/>
        <end position="356"/>
    </location>
</feature>
<evidence type="ECO:0000256" key="1">
    <source>
        <dbReference type="SAM" id="MobiDB-lite"/>
    </source>
</evidence>
<sequence length="572" mass="61246">MLKFTRKIVGRSCILAPALLAGFTAAASAEDGLVRSFKVGAGPDAVGYVDASFDPSMPRDRGESEGPQAIYSGDNGEVYLLDQVNRRVLQFNPKASGERARSLQLPEGAHPSDLVVMHENIYVWDGEPQALRASAAGDGVTRSLSYTQAPPSDEAVLSAFAQMGSEQLSRDDTADEIARSIGAKPGVRPRQVVASHGKGRVMAEFAAKGDAGVSINLQSENKSPIGKLMLRVPNRLGSVELLDVDRSGRIYLLAENIPNDANGDVYAFVARFGPNGALEGAYQLPFDPSVALSRRFVTISTDGDVYFLRTRHSAVDLLNVGFRPFRKGDVVDLSPPHPKSPDYSPPAPGGSTGGPSFANVNLGANAALRVLDRRHVIDTALQFANARWRVNPGAYGPDPDRSCSGFNRIRRPGYLHGKLNSDVVGIPYCWGCHGSLAKIAGAISSGRLAGNVCTRDNPRPDVIGVDCSAFVSATWGLSTHFTTIAIPAIARQLQNPWDLLPGDALNKPGSHVMLFVKFTPDKRAEVIESSTGGCNGKVCRNVYPLASLLARGYRPVRFRGLVNEANAQAVYR</sequence>
<protein>
    <submittedName>
        <fullName evidence="3">Uncharacterized protein</fullName>
    </submittedName>
</protein>
<keyword evidence="2" id="KW-0732">Signal</keyword>
<feature type="chain" id="PRO_5025459067" evidence="2">
    <location>
        <begin position="30"/>
        <end position="572"/>
    </location>
</feature>
<dbReference type="OrthoDB" id="5620138at2"/>
<feature type="signal peptide" evidence="2">
    <location>
        <begin position="1"/>
        <end position="29"/>
    </location>
</feature>
<dbReference type="Proteomes" id="UP000309061">
    <property type="component" value="Chromosome"/>
</dbReference>
<keyword evidence="4" id="KW-1185">Reference proteome</keyword>
<gene>
    <name evidence="3" type="ORF">H2LOC_017120</name>
</gene>
<dbReference type="EMBL" id="CP046052">
    <property type="protein sequence ID" value="QGM47269.1"/>
    <property type="molecule type" value="Genomic_DNA"/>
</dbReference>
<dbReference type="KEGG" id="mhey:H2LOC_017120"/>
<evidence type="ECO:0000256" key="2">
    <source>
        <dbReference type="SAM" id="SignalP"/>
    </source>
</evidence>
<name>A0A6B8KIF0_9HYPH</name>
<dbReference type="SUPFAM" id="SSF101898">
    <property type="entry name" value="NHL repeat"/>
    <property type="match status" value="1"/>
</dbReference>
<dbReference type="AlphaFoldDB" id="A0A6B8KIF0"/>
<organism evidence="3 4">
    <name type="scientific">Methylocystis heyeri</name>
    <dbReference type="NCBI Taxonomy" id="391905"/>
    <lineage>
        <taxon>Bacteria</taxon>
        <taxon>Pseudomonadati</taxon>
        <taxon>Pseudomonadota</taxon>
        <taxon>Alphaproteobacteria</taxon>
        <taxon>Hyphomicrobiales</taxon>
        <taxon>Methylocystaceae</taxon>
        <taxon>Methylocystis</taxon>
    </lineage>
</organism>
<accession>A0A6B8KIF0</accession>
<feature type="compositionally biased region" description="Pro residues" evidence="1">
    <location>
        <begin position="335"/>
        <end position="348"/>
    </location>
</feature>
<dbReference type="RefSeq" id="WP_136497480.1">
    <property type="nucleotide sequence ID" value="NZ_CP046052.1"/>
</dbReference>